<gene>
    <name evidence="3" type="ORF">GPM918_LOCUS38828</name>
    <name evidence="2" type="ORF">OVA965_LOCUS33059</name>
    <name evidence="5" type="ORF">SRO942_LOCUS39678</name>
    <name evidence="4" type="ORF">TMI583_LOCUS33935</name>
</gene>
<evidence type="ECO:0000313" key="3">
    <source>
        <dbReference type="EMBL" id="CAF1544547.1"/>
    </source>
</evidence>
<dbReference type="Proteomes" id="UP000677228">
    <property type="component" value="Unassembled WGS sequence"/>
</dbReference>
<dbReference type="Proteomes" id="UP000682733">
    <property type="component" value="Unassembled WGS sequence"/>
</dbReference>
<keyword evidence="6" id="KW-1185">Reference proteome</keyword>
<feature type="domain" description="CMP/dCMP-type deaminase" evidence="1">
    <location>
        <begin position="1"/>
        <end position="108"/>
    </location>
</feature>
<dbReference type="EMBL" id="CAJOBC010091940">
    <property type="protein sequence ID" value="CAF4405157.1"/>
    <property type="molecule type" value="Genomic_DNA"/>
</dbReference>
<reference evidence="3" key="1">
    <citation type="submission" date="2021-02" db="EMBL/GenBank/DDBJ databases">
        <authorList>
            <person name="Nowell W R."/>
        </authorList>
    </citation>
    <scope>NUCLEOTIDE SEQUENCE</scope>
</reference>
<evidence type="ECO:0000313" key="4">
    <source>
        <dbReference type="EMBL" id="CAF4208621.1"/>
    </source>
</evidence>
<dbReference type="Gene3D" id="3.40.140.10">
    <property type="entry name" value="Cytidine Deaminase, domain 2"/>
    <property type="match status" value="1"/>
</dbReference>
<protein>
    <recommendedName>
        <fullName evidence="1">CMP/dCMP-type deaminase domain-containing protein</fullName>
    </recommendedName>
</protein>
<dbReference type="Pfam" id="PF00383">
    <property type="entry name" value="dCMP_cyt_deam_1"/>
    <property type="match status" value="1"/>
</dbReference>
<organism evidence="3 6">
    <name type="scientific">Didymodactylos carnosus</name>
    <dbReference type="NCBI Taxonomy" id="1234261"/>
    <lineage>
        <taxon>Eukaryota</taxon>
        <taxon>Metazoa</taxon>
        <taxon>Spiralia</taxon>
        <taxon>Gnathifera</taxon>
        <taxon>Rotifera</taxon>
        <taxon>Eurotatoria</taxon>
        <taxon>Bdelloidea</taxon>
        <taxon>Philodinida</taxon>
        <taxon>Philodinidae</taxon>
        <taxon>Didymodactylos</taxon>
    </lineage>
</organism>
<evidence type="ECO:0000313" key="6">
    <source>
        <dbReference type="Proteomes" id="UP000663829"/>
    </source>
</evidence>
<dbReference type="GO" id="GO:0003824">
    <property type="term" value="F:catalytic activity"/>
    <property type="evidence" value="ECO:0007669"/>
    <property type="project" value="InterPro"/>
</dbReference>
<dbReference type="InterPro" id="IPR002125">
    <property type="entry name" value="CMP_dCMP_dom"/>
</dbReference>
<name>A0A815WPP2_9BILA</name>
<evidence type="ECO:0000313" key="5">
    <source>
        <dbReference type="EMBL" id="CAF4405157.1"/>
    </source>
</evidence>
<dbReference type="EMBL" id="CAJNOK010026346">
    <property type="protein sequence ID" value="CAF1401408.1"/>
    <property type="molecule type" value="Genomic_DNA"/>
</dbReference>
<dbReference type="CDD" id="cd01285">
    <property type="entry name" value="nucleoside_deaminase"/>
    <property type="match status" value="1"/>
</dbReference>
<dbReference type="OrthoDB" id="408702at2759"/>
<dbReference type="PANTHER" id="PTHR11079">
    <property type="entry name" value="CYTOSINE DEAMINASE FAMILY MEMBER"/>
    <property type="match status" value="1"/>
</dbReference>
<dbReference type="AlphaFoldDB" id="A0A815WPP2"/>
<accession>A0A815WPP2</accession>
<dbReference type="SUPFAM" id="SSF53927">
    <property type="entry name" value="Cytidine deaminase-like"/>
    <property type="match status" value="1"/>
</dbReference>
<dbReference type="PANTHER" id="PTHR11079:SF162">
    <property type="entry name" value="RIBOFLAVIN BIOSYNTHESIS PROTEIN PYRD, CHLOROPLASTIC"/>
    <property type="match status" value="1"/>
</dbReference>
<proteinExistence type="predicted"/>
<comment type="caution">
    <text evidence="3">The sequence shown here is derived from an EMBL/GenBank/DDBJ whole genome shotgun (WGS) entry which is preliminary data.</text>
</comment>
<sequence length="168" mass="19216">MLHTLQLARSNKEAFTAIIVDRSTNKIVAESSANYHNNPLQHSETAVLEKLIEKYTVKQRLNMSLTLYTTAEPCPMCSGAITWLNITEIVYCTNRPCLYLFGETLFSMRANTIFHNAYKTSSKKHPIDHGLSINTYNYRLIEMTGDIQKMCNKLFQQHYNSTVRCPSG</sequence>
<dbReference type="PROSITE" id="PS51747">
    <property type="entry name" value="CYT_DCMP_DEAMINASES_2"/>
    <property type="match status" value="1"/>
</dbReference>
<dbReference type="InterPro" id="IPR016193">
    <property type="entry name" value="Cytidine_deaminase-like"/>
</dbReference>
<evidence type="ECO:0000259" key="1">
    <source>
        <dbReference type="PROSITE" id="PS51747"/>
    </source>
</evidence>
<dbReference type="EMBL" id="CAJNOQ010026290">
    <property type="protein sequence ID" value="CAF1544547.1"/>
    <property type="molecule type" value="Genomic_DNA"/>
</dbReference>
<evidence type="ECO:0000313" key="2">
    <source>
        <dbReference type="EMBL" id="CAF1401408.1"/>
    </source>
</evidence>
<dbReference type="Proteomes" id="UP000681722">
    <property type="component" value="Unassembled WGS sequence"/>
</dbReference>
<dbReference type="EMBL" id="CAJOBA010048076">
    <property type="protein sequence ID" value="CAF4208621.1"/>
    <property type="molecule type" value="Genomic_DNA"/>
</dbReference>
<dbReference type="Proteomes" id="UP000663829">
    <property type="component" value="Unassembled WGS sequence"/>
</dbReference>